<evidence type="ECO:0000256" key="1">
    <source>
        <dbReference type="ARBA" id="ARBA00009759"/>
    </source>
</evidence>
<reference evidence="5 6" key="1">
    <citation type="submission" date="2020-09" db="EMBL/GenBank/DDBJ databases">
        <title>Roseomonas.</title>
        <authorList>
            <person name="Zhu W."/>
        </authorList>
    </citation>
    <scope>NUCLEOTIDE SEQUENCE [LARGE SCALE GENOMIC DNA]</scope>
    <source>
        <strain evidence="5 6">1311</strain>
    </source>
</reference>
<dbReference type="InterPro" id="IPR020550">
    <property type="entry name" value="Inositol_monophosphatase_CS"/>
</dbReference>
<evidence type="ECO:0000256" key="4">
    <source>
        <dbReference type="ARBA" id="ARBA00022842"/>
    </source>
</evidence>
<dbReference type="SUPFAM" id="SSF56655">
    <property type="entry name" value="Carbohydrate phosphatase"/>
    <property type="match status" value="1"/>
</dbReference>
<dbReference type="InterPro" id="IPR000760">
    <property type="entry name" value="Inositol_monophosphatase-like"/>
</dbReference>
<evidence type="ECO:0000313" key="5">
    <source>
        <dbReference type="EMBL" id="MBO1076974.1"/>
    </source>
</evidence>
<dbReference type="Pfam" id="PF00459">
    <property type="entry name" value="Inositol_P"/>
    <property type="match status" value="1"/>
</dbReference>
<dbReference type="Gene3D" id="3.40.190.80">
    <property type="match status" value="1"/>
</dbReference>
<dbReference type="Proteomes" id="UP001518990">
    <property type="component" value="Unassembled WGS sequence"/>
</dbReference>
<comment type="similarity">
    <text evidence="1">Belongs to the inositol monophosphatase superfamily.</text>
</comment>
<sequence>MTASRIASDLDLDAIGQLALRLARLAGSEMAAALGRPLEVHYKPTAETEHSLKDPVSEVDRAVEAALRAEIAARFPDHQVLGEEFANPPTEPDGVTWAIDPVDGTANFINGFPLFCGSIGVVKDGVPIAGALWCASSHALRAGVYHCVQGGPLMFEEKPVIPRRNAEVKRRLGGFRDASHRSPQRWEPRRTGSAAIECAFVAAGLMEVAQFENPNVWDIAGGLALVRAAGGEAFARDPDGWKPLEAFTTEAADSDLRQWRKPMVVAAAGAGEALCKALG</sequence>
<evidence type="ECO:0000256" key="3">
    <source>
        <dbReference type="ARBA" id="ARBA00022801"/>
    </source>
</evidence>
<dbReference type="InterPro" id="IPR020583">
    <property type="entry name" value="Inositol_monoP_metal-BS"/>
</dbReference>
<evidence type="ECO:0000313" key="6">
    <source>
        <dbReference type="Proteomes" id="UP001518990"/>
    </source>
</evidence>
<protein>
    <submittedName>
        <fullName evidence="5">Inositol monophosphatase</fullName>
    </submittedName>
</protein>
<dbReference type="PRINTS" id="PR00377">
    <property type="entry name" value="IMPHPHTASES"/>
</dbReference>
<keyword evidence="6" id="KW-1185">Reference proteome</keyword>
<dbReference type="Gene3D" id="3.30.540.10">
    <property type="entry name" value="Fructose-1,6-Bisphosphatase, subunit A, domain 1"/>
    <property type="match status" value="1"/>
</dbReference>
<evidence type="ECO:0000256" key="2">
    <source>
        <dbReference type="ARBA" id="ARBA00022723"/>
    </source>
</evidence>
<proteinExistence type="inferred from homology"/>
<name>A0ABS3KHN1_9PROT</name>
<dbReference type="PROSITE" id="PS00630">
    <property type="entry name" value="IMP_2"/>
    <property type="match status" value="1"/>
</dbReference>
<dbReference type="PANTHER" id="PTHR20854:SF4">
    <property type="entry name" value="INOSITOL-1-MONOPHOSPHATASE-RELATED"/>
    <property type="match status" value="1"/>
</dbReference>
<organism evidence="5 6">
    <name type="scientific">Roseomonas marmotae</name>
    <dbReference type="NCBI Taxonomy" id="2768161"/>
    <lineage>
        <taxon>Bacteria</taxon>
        <taxon>Pseudomonadati</taxon>
        <taxon>Pseudomonadota</taxon>
        <taxon>Alphaproteobacteria</taxon>
        <taxon>Acetobacterales</taxon>
        <taxon>Roseomonadaceae</taxon>
        <taxon>Roseomonas</taxon>
    </lineage>
</organism>
<keyword evidence="4" id="KW-0460">Magnesium</keyword>
<dbReference type="EMBL" id="JACTNF010000036">
    <property type="protein sequence ID" value="MBO1076974.1"/>
    <property type="molecule type" value="Genomic_DNA"/>
</dbReference>
<accession>A0ABS3KHN1</accession>
<keyword evidence="2" id="KW-0479">Metal-binding</keyword>
<dbReference type="PROSITE" id="PS00629">
    <property type="entry name" value="IMP_1"/>
    <property type="match status" value="1"/>
</dbReference>
<keyword evidence="3" id="KW-0378">Hydrolase</keyword>
<dbReference type="CDD" id="cd01637">
    <property type="entry name" value="IMPase_like"/>
    <property type="match status" value="1"/>
</dbReference>
<comment type="caution">
    <text evidence="5">The sequence shown here is derived from an EMBL/GenBank/DDBJ whole genome shotgun (WGS) entry which is preliminary data.</text>
</comment>
<dbReference type="RefSeq" id="WP_207450618.1">
    <property type="nucleotide sequence ID" value="NZ_CP061091.1"/>
</dbReference>
<gene>
    <name evidence="5" type="ORF">IAI60_20395</name>
</gene>
<dbReference type="PANTHER" id="PTHR20854">
    <property type="entry name" value="INOSITOL MONOPHOSPHATASE"/>
    <property type="match status" value="1"/>
</dbReference>